<dbReference type="Pfam" id="PF10197">
    <property type="entry name" value="Cir_N"/>
    <property type="match status" value="1"/>
</dbReference>
<evidence type="ECO:0000256" key="5">
    <source>
        <dbReference type="ARBA" id="ARBA00023054"/>
    </source>
</evidence>
<dbReference type="SMART" id="SM01083">
    <property type="entry name" value="Cir_N"/>
    <property type="match status" value="1"/>
</dbReference>
<feature type="compositionally biased region" description="Basic and acidic residues" evidence="8">
    <location>
        <begin position="182"/>
        <end position="209"/>
    </location>
</feature>
<dbReference type="InterPro" id="IPR019339">
    <property type="entry name" value="CIR_N_dom"/>
</dbReference>
<feature type="compositionally biased region" description="Basic and acidic residues" evidence="8">
    <location>
        <begin position="230"/>
        <end position="253"/>
    </location>
</feature>
<sequence length="253" mass="30646">MGGGDLNLKKSWHPATLKNQERVWKEERKHAEEQHKIEQMKKELMEERQLQELQRLQEESGQRKRSDRLDWMYAAPNQGAGGGGNADEMEEYLLGKKSVDNLIRDKNSKETVASSAAERFAISNANANNERDIQSKIREDPLLMIKKREQQSLRAIVDNPLKLKELRKEKKDKKKKKKKHEHEHSSHRSSRHHDEDRKRRSRDYDDDRGSRHHRRHDEDEEENRKRRRRDRSEERYEDRRRRRDSDDRRHRVR</sequence>
<dbReference type="InterPro" id="IPR022209">
    <property type="entry name" value="CWC25"/>
</dbReference>
<evidence type="ECO:0000256" key="6">
    <source>
        <dbReference type="ARBA" id="ARBA00023187"/>
    </source>
</evidence>
<keyword evidence="3" id="KW-0507">mRNA processing</keyword>
<comment type="caution">
    <text evidence="10">The sequence shown here is derived from an EMBL/GenBank/DDBJ whole genome shotgun (WGS) entry which is preliminary data.</text>
</comment>
<comment type="similarity">
    <text evidence="2">Belongs to the CWC25 family.</text>
</comment>
<dbReference type="PANTHER" id="PTHR16196">
    <property type="entry name" value="CELL CYCLE CONTROL PROTEIN CWF25"/>
    <property type="match status" value="1"/>
</dbReference>
<evidence type="ECO:0000256" key="7">
    <source>
        <dbReference type="ARBA" id="ARBA00023242"/>
    </source>
</evidence>
<feature type="domain" description="CBF1-interacting co-repressor CIR N-terminal" evidence="9">
    <location>
        <begin position="11"/>
        <end position="47"/>
    </location>
</feature>
<dbReference type="GO" id="GO:0005684">
    <property type="term" value="C:U2-type spliceosomal complex"/>
    <property type="evidence" value="ECO:0007669"/>
    <property type="project" value="TreeGrafter"/>
</dbReference>
<dbReference type="EMBL" id="JARTCD010000045">
    <property type="protein sequence ID" value="KAJ8655860.1"/>
    <property type="molecule type" value="Genomic_DNA"/>
</dbReference>
<evidence type="ECO:0000256" key="4">
    <source>
        <dbReference type="ARBA" id="ARBA00022728"/>
    </source>
</evidence>
<gene>
    <name evidence="10" type="ORF">O0I10_008524</name>
</gene>
<evidence type="ECO:0000256" key="1">
    <source>
        <dbReference type="ARBA" id="ARBA00004123"/>
    </source>
</evidence>
<proteinExistence type="inferred from homology"/>
<dbReference type="GO" id="GO:0000398">
    <property type="term" value="P:mRNA splicing, via spliceosome"/>
    <property type="evidence" value="ECO:0007669"/>
    <property type="project" value="TreeGrafter"/>
</dbReference>
<keyword evidence="5" id="KW-0175">Coiled coil</keyword>
<evidence type="ECO:0000313" key="10">
    <source>
        <dbReference type="EMBL" id="KAJ8655860.1"/>
    </source>
</evidence>
<comment type="subcellular location">
    <subcellularLocation>
        <location evidence="1">Nucleus</location>
    </subcellularLocation>
</comment>
<evidence type="ECO:0000256" key="8">
    <source>
        <dbReference type="SAM" id="MobiDB-lite"/>
    </source>
</evidence>
<keyword evidence="11" id="KW-1185">Reference proteome</keyword>
<feature type="compositionally biased region" description="Basic and acidic residues" evidence="8">
    <location>
        <begin position="19"/>
        <end position="36"/>
    </location>
</feature>
<evidence type="ECO:0000256" key="2">
    <source>
        <dbReference type="ARBA" id="ARBA00006695"/>
    </source>
</evidence>
<feature type="compositionally biased region" description="Basic residues" evidence="8">
    <location>
        <begin position="170"/>
        <end position="181"/>
    </location>
</feature>
<evidence type="ECO:0000313" key="11">
    <source>
        <dbReference type="Proteomes" id="UP001234581"/>
    </source>
</evidence>
<dbReference type="RefSeq" id="XP_058340773.1">
    <property type="nucleotide sequence ID" value="XM_058488527.1"/>
</dbReference>
<dbReference type="Pfam" id="PF12542">
    <property type="entry name" value="CWC25"/>
    <property type="match status" value="1"/>
</dbReference>
<keyword evidence="4" id="KW-0747">Spliceosome</keyword>
<evidence type="ECO:0000256" key="3">
    <source>
        <dbReference type="ARBA" id="ARBA00022664"/>
    </source>
</evidence>
<accession>A0AAD7V0C6</accession>
<dbReference type="Proteomes" id="UP001234581">
    <property type="component" value="Unassembled WGS sequence"/>
</dbReference>
<keyword evidence="7" id="KW-0539">Nucleus</keyword>
<protein>
    <recommendedName>
        <fullName evidence="9">CBF1-interacting co-repressor CIR N-terminal domain-containing protein</fullName>
    </recommendedName>
</protein>
<feature type="compositionally biased region" description="Basic and acidic residues" evidence="8">
    <location>
        <begin position="129"/>
        <end position="151"/>
    </location>
</feature>
<organism evidence="10 11">
    <name type="scientific">Lichtheimia ornata</name>
    <dbReference type="NCBI Taxonomy" id="688661"/>
    <lineage>
        <taxon>Eukaryota</taxon>
        <taxon>Fungi</taxon>
        <taxon>Fungi incertae sedis</taxon>
        <taxon>Mucoromycota</taxon>
        <taxon>Mucoromycotina</taxon>
        <taxon>Mucoromycetes</taxon>
        <taxon>Mucorales</taxon>
        <taxon>Lichtheimiaceae</taxon>
        <taxon>Lichtheimia</taxon>
    </lineage>
</organism>
<reference evidence="10 11" key="1">
    <citation type="submission" date="2023-03" db="EMBL/GenBank/DDBJ databases">
        <title>Genome sequence of Lichtheimia ornata CBS 291.66.</title>
        <authorList>
            <person name="Mohabir J.T."/>
            <person name="Shea T.P."/>
            <person name="Kurbessoian T."/>
            <person name="Berby B."/>
            <person name="Fontaine J."/>
            <person name="Livny J."/>
            <person name="Gnirke A."/>
            <person name="Stajich J.E."/>
            <person name="Cuomo C.A."/>
        </authorList>
    </citation>
    <scope>NUCLEOTIDE SEQUENCE [LARGE SCALE GENOMIC DNA]</scope>
    <source>
        <strain evidence="10">CBS 291.66</strain>
    </source>
</reference>
<keyword evidence="6" id="KW-0508">mRNA splicing</keyword>
<evidence type="ECO:0000259" key="9">
    <source>
        <dbReference type="SMART" id="SM01083"/>
    </source>
</evidence>
<dbReference type="AlphaFoldDB" id="A0AAD7V0C6"/>
<feature type="region of interest" description="Disordered" evidence="8">
    <location>
        <begin position="101"/>
        <end position="253"/>
    </location>
</feature>
<dbReference type="PANTHER" id="PTHR16196:SF0">
    <property type="entry name" value="PRE-MRNA-SPLICING FACTOR CWC25 HOMOLOG"/>
    <property type="match status" value="1"/>
</dbReference>
<feature type="region of interest" description="Disordered" evidence="8">
    <location>
        <begin position="1"/>
        <end position="36"/>
    </location>
</feature>
<dbReference type="InterPro" id="IPR051376">
    <property type="entry name" value="CWC25_splicing_factor"/>
</dbReference>
<name>A0AAD7V0C6_9FUNG</name>
<dbReference type="GeneID" id="83215931"/>